<keyword evidence="10" id="KW-0325">Glycoprotein</keyword>
<dbReference type="Gene3D" id="2.10.70.10">
    <property type="entry name" value="Complement Module, domain 1"/>
    <property type="match status" value="1"/>
</dbReference>
<dbReference type="CDD" id="cd00041">
    <property type="entry name" value="CUB"/>
    <property type="match status" value="1"/>
</dbReference>
<evidence type="ECO:0000313" key="15">
    <source>
        <dbReference type="EMBL" id="OCT71365.1"/>
    </source>
</evidence>
<evidence type="ECO:0000256" key="6">
    <source>
        <dbReference type="ARBA" id="ARBA00022729"/>
    </source>
</evidence>
<sequence length="496" mass="55376">MKKKRNWDKTNGGKGNEIDVAMWHYLVLLLGAVVCSQNSNNSPLSGTITSPNYPKLYPNFNESTWDINVPEGYHVSLNFSVFDIEPSENCSCGFVKVMADGKELGHFCGPMNSSAHPGNRQFVSQGNQMTIHFQSNFSEEMDGGIIPYKGFQAFYQAIVVTCEDPPVLTNGQYKFLTAPGNLEYESVIQYHCNSPYYYMVTPNGSDTFSCSAQRDWRDEHGGDKIPRCRPVCGKPENPVTSFGRILHGKKAEPGNFPWQVYVSRYGTAGGALIGEQWVLTAAQVLPDNVEKQDLNDVLVYMGSLKMKNLMEMDTYPVEAFYMHPNFNRNNYDNDIALIRLKNPVVMNQNVSPICLPSPEDEDDIYQKDRVGYVSGYGVTESGKDANELRYVSVPVASRQACKTYLNKKSPAFRYPSNKKYLFSRNMFCAGFPEGSLNKGDSCNGDSGGAYTSQNRQDTWVATGLVSWGFGCGQGYGIYTKVSNYVDWIKSYVGEDA</sequence>
<evidence type="ECO:0000313" key="16">
    <source>
        <dbReference type="Proteomes" id="UP000694892"/>
    </source>
</evidence>
<dbReference type="AlphaFoldDB" id="A0A974CDU2"/>
<dbReference type="InterPro" id="IPR035976">
    <property type="entry name" value="Sushi/SCR/CCP_sf"/>
</dbReference>
<dbReference type="Proteomes" id="UP000694892">
    <property type="component" value="Chromosome 7L"/>
</dbReference>
<evidence type="ECO:0000259" key="14">
    <source>
        <dbReference type="PROSITE" id="PS50923"/>
    </source>
</evidence>
<dbReference type="GO" id="GO:0045087">
    <property type="term" value="P:innate immune response"/>
    <property type="evidence" value="ECO:0007669"/>
    <property type="project" value="UniProtKB-KW"/>
</dbReference>
<feature type="domain" description="CUB" evidence="12">
    <location>
        <begin position="35"/>
        <end position="158"/>
    </location>
</feature>
<dbReference type="Pfam" id="PF00089">
    <property type="entry name" value="Trypsin"/>
    <property type="match status" value="1"/>
</dbReference>
<keyword evidence="6" id="KW-0732">Signal</keyword>
<comment type="subcellular location">
    <subcellularLocation>
        <location evidence="1">Secreted</location>
    </subcellularLocation>
</comment>
<evidence type="ECO:0000256" key="4">
    <source>
        <dbReference type="ARBA" id="ARBA00022588"/>
    </source>
</evidence>
<evidence type="ECO:0000256" key="10">
    <source>
        <dbReference type="ARBA" id="ARBA00023180"/>
    </source>
</evidence>
<keyword evidence="7" id="KW-0378">Hydrolase</keyword>
<evidence type="ECO:0000256" key="9">
    <source>
        <dbReference type="ARBA" id="ARBA00023157"/>
    </source>
</evidence>
<keyword evidence="8" id="KW-0391">Immunity</keyword>
<feature type="domain" description="Peptidase S1" evidence="13">
    <location>
        <begin position="245"/>
        <end position="493"/>
    </location>
</feature>
<dbReference type="PROSITE" id="PS01180">
    <property type="entry name" value="CUB"/>
    <property type="match status" value="1"/>
</dbReference>
<dbReference type="FunFam" id="2.40.10.10:FF:000054">
    <property type="entry name" value="Complement C1r subcomponent"/>
    <property type="match status" value="1"/>
</dbReference>
<evidence type="ECO:0000256" key="11">
    <source>
        <dbReference type="PROSITE-ProRule" id="PRU00302"/>
    </source>
</evidence>
<dbReference type="SMART" id="SM00020">
    <property type="entry name" value="Tryp_SPc"/>
    <property type="match status" value="1"/>
</dbReference>
<dbReference type="InterPro" id="IPR035914">
    <property type="entry name" value="Sperma_CUB_dom_sf"/>
</dbReference>
<accession>A0A974CDU2</accession>
<evidence type="ECO:0000259" key="12">
    <source>
        <dbReference type="PROSITE" id="PS01180"/>
    </source>
</evidence>
<dbReference type="InterPro" id="IPR033116">
    <property type="entry name" value="TRYPSIN_SER"/>
</dbReference>
<dbReference type="PROSITE" id="PS00135">
    <property type="entry name" value="TRYPSIN_SER"/>
    <property type="match status" value="1"/>
</dbReference>
<dbReference type="FunFam" id="2.40.10.10:FF:000068">
    <property type="entry name" value="transmembrane protease serine 2"/>
    <property type="match status" value="1"/>
</dbReference>
<dbReference type="PROSITE" id="PS50240">
    <property type="entry name" value="TRYPSIN_DOM"/>
    <property type="match status" value="1"/>
</dbReference>
<evidence type="ECO:0000256" key="5">
    <source>
        <dbReference type="ARBA" id="ARBA00022659"/>
    </source>
</evidence>
<dbReference type="FunFam" id="2.10.70.10:FF:000016">
    <property type="entry name" value="Mannan-binding lectin serine protease 1"/>
    <property type="match status" value="1"/>
</dbReference>
<protein>
    <submittedName>
        <fullName evidence="15">Uncharacterized protein</fullName>
    </submittedName>
</protein>
<dbReference type="SMART" id="SM00042">
    <property type="entry name" value="CUB"/>
    <property type="match status" value="1"/>
</dbReference>
<dbReference type="CDD" id="cd00190">
    <property type="entry name" value="Tryp_SPc"/>
    <property type="match status" value="1"/>
</dbReference>
<dbReference type="FunFam" id="2.60.120.290:FF:000012">
    <property type="entry name" value="mannan-binding lectin serine protease 1 isoform X1"/>
    <property type="match status" value="1"/>
</dbReference>
<evidence type="ECO:0000256" key="1">
    <source>
        <dbReference type="ARBA" id="ARBA00004613"/>
    </source>
</evidence>
<dbReference type="Gene3D" id="2.60.120.290">
    <property type="entry name" value="Spermadhesin, CUB domain"/>
    <property type="match status" value="1"/>
</dbReference>
<dbReference type="InterPro" id="IPR001314">
    <property type="entry name" value="Peptidase_S1A"/>
</dbReference>
<dbReference type="PRINTS" id="PR00722">
    <property type="entry name" value="CHYMOTRYPSIN"/>
</dbReference>
<proteinExistence type="predicted"/>
<keyword evidence="2" id="KW-0964">Secreted</keyword>
<evidence type="ECO:0000256" key="7">
    <source>
        <dbReference type="ARBA" id="ARBA00022825"/>
    </source>
</evidence>
<dbReference type="EMBL" id="CM004478">
    <property type="protein sequence ID" value="OCT71365.1"/>
    <property type="molecule type" value="Genomic_DNA"/>
</dbReference>
<gene>
    <name evidence="15" type="ORF">XELAEV_18034345mg</name>
</gene>
<keyword evidence="9" id="KW-1015">Disulfide bond</keyword>
<reference evidence="16" key="1">
    <citation type="journal article" date="2016" name="Nature">
        <title>Genome evolution in the allotetraploid frog Xenopus laevis.</title>
        <authorList>
            <person name="Session A.M."/>
            <person name="Uno Y."/>
            <person name="Kwon T."/>
            <person name="Chapman J.A."/>
            <person name="Toyoda A."/>
            <person name="Takahashi S."/>
            <person name="Fukui A."/>
            <person name="Hikosaka A."/>
            <person name="Suzuki A."/>
            <person name="Kondo M."/>
            <person name="van Heeringen S.J."/>
            <person name="Quigley I."/>
            <person name="Heinz S."/>
            <person name="Ogino H."/>
            <person name="Ochi H."/>
            <person name="Hellsten U."/>
            <person name="Lyons J.B."/>
            <person name="Simakov O."/>
            <person name="Putnam N."/>
            <person name="Stites J."/>
            <person name="Kuroki Y."/>
            <person name="Tanaka T."/>
            <person name="Michiue T."/>
            <person name="Watanabe M."/>
            <person name="Bogdanovic O."/>
            <person name="Lister R."/>
            <person name="Georgiou G."/>
            <person name="Paranjpe S.S."/>
            <person name="van Kruijsbergen I."/>
            <person name="Shu S."/>
            <person name="Carlson J."/>
            <person name="Kinoshita T."/>
            <person name="Ohta Y."/>
            <person name="Mawaribuchi S."/>
            <person name="Jenkins J."/>
            <person name="Grimwood J."/>
            <person name="Schmutz J."/>
            <person name="Mitros T."/>
            <person name="Mozaffari S.V."/>
            <person name="Suzuki Y."/>
            <person name="Haramoto Y."/>
            <person name="Yamamoto T.S."/>
            <person name="Takagi C."/>
            <person name="Heald R."/>
            <person name="Miller K."/>
            <person name="Haudenschild C."/>
            <person name="Kitzman J."/>
            <person name="Nakayama T."/>
            <person name="Izutsu Y."/>
            <person name="Robert J."/>
            <person name="Fortriede J."/>
            <person name="Burns K."/>
            <person name="Lotay V."/>
            <person name="Karimi K."/>
            <person name="Yasuoka Y."/>
            <person name="Dichmann D.S."/>
            <person name="Flajnik M.F."/>
            <person name="Houston D.W."/>
            <person name="Shendure J."/>
            <person name="DuPasquier L."/>
            <person name="Vize P.D."/>
            <person name="Zorn A.M."/>
            <person name="Ito M."/>
            <person name="Marcotte E.M."/>
            <person name="Wallingford J.B."/>
            <person name="Ito Y."/>
            <person name="Asashima M."/>
            <person name="Ueno N."/>
            <person name="Matsuda Y."/>
            <person name="Veenstra G.J."/>
            <person name="Fujiyama A."/>
            <person name="Harland R.M."/>
            <person name="Taira M."/>
            <person name="Rokhsar D.S."/>
        </authorList>
    </citation>
    <scope>NUCLEOTIDE SEQUENCE [LARGE SCALE GENOMIC DNA]</scope>
    <source>
        <strain evidence="16">J</strain>
    </source>
</reference>
<feature type="domain" description="Sushi" evidence="14">
    <location>
        <begin position="160"/>
        <end position="230"/>
    </location>
</feature>
<dbReference type="CDD" id="cd00033">
    <property type="entry name" value="CCP"/>
    <property type="match status" value="1"/>
</dbReference>
<keyword evidence="5 11" id="KW-0768">Sushi</keyword>
<dbReference type="InterPro" id="IPR001254">
    <property type="entry name" value="Trypsin_dom"/>
</dbReference>
<dbReference type="InterPro" id="IPR000859">
    <property type="entry name" value="CUB_dom"/>
</dbReference>
<evidence type="ECO:0000256" key="8">
    <source>
        <dbReference type="ARBA" id="ARBA00022859"/>
    </source>
</evidence>
<dbReference type="PANTHER" id="PTHR24255:SF35">
    <property type="entry name" value="COMPLEMENT C1R-A SUBCOMPONENT-LIKE"/>
    <property type="match status" value="1"/>
</dbReference>
<dbReference type="GO" id="GO:0004252">
    <property type="term" value="F:serine-type endopeptidase activity"/>
    <property type="evidence" value="ECO:0007669"/>
    <property type="project" value="InterPro"/>
</dbReference>
<dbReference type="Gene3D" id="2.40.10.10">
    <property type="entry name" value="Trypsin-like serine proteases"/>
    <property type="match status" value="2"/>
</dbReference>
<dbReference type="SUPFAM" id="SSF57535">
    <property type="entry name" value="Complement control module/SCR domain"/>
    <property type="match status" value="1"/>
</dbReference>
<name>A0A974CDU2_XENLA</name>
<keyword evidence="7" id="KW-0720">Serine protease</keyword>
<evidence type="ECO:0000256" key="3">
    <source>
        <dbReference type="ARBA" id="ARBA00022536"/>
    </source>
</evidence>
<dbReference type="GO" id="GO:0072562">
    <property type="term" value="C:blood microparticle"/>
    <property type="evidence" value="ECO:0007669"/>
    <property type="project" value="TreeGrafter"/>
</dbReference>
<organism evidence="15 16">
    <name type="scientific">Xenopus laevis</name>
    <name type="common">African clawed frog</name>
    <dbReference type="NCBI Taxonomy" id="8355"/>
    <lineage>
        <taxon>Eukaryota</taxon>
        <taxon>Metazoa</taxon>
        <taxon>Chordata</taxon>
        <taxon>Craniata</taxon>
        <taxon>Vertebrata</taxon>
        <taxon>Euteleostomi</taxon>
        <taxon>Amphibia</taxon>
        <taxon>Batrachia</taxon>
        <taxon>Anura</taxon>
        <taxon>Pipoidea</taxon>
        <taxon>Pipidae</taxon>
        <taxon>Xenopodinae</taxon>
        <taxon>Xenopus</taxon>
        <taxon>Xenopus</taxon>
    </lineage>
</organism>
<dbReference type="SMART" id="SM00032">
    <property type="entry name" value="CCP"/>
    <property type="match status" value="1"/>
</dbReference>
<keyword evidence="7" id="KW-0645">Protease</keyword>
<comment type="caution">
    <text evidence="11">Lacks conserved residue(s) required for the propagation of feature annotation.</text>
</comment>
<dbReference type="GO" id="GO:0031638">
    <property type="term" value="P:zymogen activation"/>
    <property type="evidence" value="ECO:0007669"/>
    <property type="project" value="TreeGrafter"/>
</dbReference>
<keyword evidence="3" id="KW-0245">EGF-like domain</keyword>
<dbReference type="InterPro" id="IPR000436">
    <property type="entry name" value="Sushi_SCR_CCP_dom"/>
</dbReference>
<dbReference type="Pfam" id="PF00431">
    <property type="entry name" value="CUB"/>
    <property type="match status" value="1"/>
</dbReference>
<evidence type="ECO:0000256" key="2">
    <source>
        <dbReference type="ARBA" id="ARBA00022525"/>
    </source>
</evidence>
<dbReference type="SUPFAM" id="SSF50494">
    <property type="entry name" value="Trypsin-like serine proteases"/>
    <property type="match status" value="1"/>
</dbReference>
<keyword evidence="4" id="KW-0399">Innate immunity</keyword>
<evidence type="ECO:0000259" key="13">
    <source>
        <dbReference type="PROSITE" id="PS50240"/>
    </source>
</evidence>
<dbReference type="SUPFAM" id="SSF49854">
    <property type="entry name" value="Spermadhesin, CUB domain"/>
    <property type="match status" value="1"/>
</dbReference>
<dbReference type="OMA" id="EAFYMHP"/>
<dbReference type="InterPro" id="IPR043504">
    <property type="entry name" value="Peptidase_S1_PA_chymotrypsin"/>
</dbReference>
<dbReference type="InterPro" id="IPR009003">
    <property type="entry name" value="Peptidase_S1_PA"/>
</dbReference>
<dbReference type="PANTHER" id="PTHR24255">
    <property type="entry name" value="COMPLEMENT COMPONENT 1, S SUBCOMPONENT-RELATED"/>
    <property type="match status" value="1"/>
</dbReference>
<dbReference type="PROSITE" id="PS50923">
    <property type="entry name" value="SUSHI"/>
    <property type="match status" value="1"/>
</dbReference>